<dbReference type="Pfam" id="PF17101">
    <property type="entry name" value="Stealth_CR1"/>
    <property type="match status" value="1"/>
</dbReference>
<dbReference type="Proteomes" id="UP000192333">
    <property type="component" value="Chromosome I"/>
</dbReference>
<keyword evidence="3" id="KW-0270">Exopolysaccharide synthesis</keyword>
<proteinExistence type="inferred from homology"/>
<dbReference type="EMBL" id="LT838813">
    <property type="protein sequence ID" value="SMD41890.1"/>
    <property type="molecule type" value="Genomic_DNA"/>
</dbReference>
<dbReference type="GO" id="GO:0000271">
    <property type="term" value="P:polysaccharide biosynthetic process"/>
    <property type="evidence" value="ECO:0007669"/>
    <property type="project" value="UniProtKB-KW"/>
</dbReference>
<name>A0A1W2GYV1_9BACT</name>
<evidence type="ECO:0000313" key="6">
    <source>
        <dbReference type="EMBL" id="SMD41890.1"/>
    </source>
</evidence>
<comment type="similarity">
    <text evidence="1">Belongs to the stealth family.</text>
</comment>
<dbReference type="PANTHER" id="PTHR24045">
    <property type="match status" value="1"/>
</dbReference>
<evidence type="ECO:0000259" key="5">
    <source>
        <dbReference type="Pfam" id="PF17101"/>
    </source>
</evidence>
<evidence type="ECO:0000256" key="3">
    <source>
        <dbReference type="ARBA" id="ARBA00023169"/>
    </source>
</evidence>
<reference evidence="7" key="1">
    <citation type="submission" date="2017-04" db="EMBL/GenBank/DDBJ databases">
        <authorList>
            <person name="Varghese N."/>
            <person name="Submissions S."/>
        </authorList>
    </citation>
    <scope>NUCLEOTIDE SEQUENCE [LARGE SCALE GENOMIC DNA]</scope>
    <source>
        <strain evidence="7">DSM 16537</strain>
    </source>
</reference>
<dbReference type="PANTHER" id="PTHR24045:SF0">
    <property type="entry name" value="N-ACETYLGLUCOSAMINE-1-PHOSPHOTRANSFERASE SUBUNITS ALPHA_BETA"/>
    <property type="match status" value="1"/>
</dbReference>
<keyword evidence="2" id="KW-0808">Transferase</keyword>
<dbReference type="InterPro" id="IPR047141">
    <property type="entry name" value="Stealth"/>
</dbReference>
<evidence type="ECO:0000259" key="4">
    <source>
        <dbReference type="Pfam" id="PF11380"/>
    </source>
</evidence>
<dbReference type="GO" id="GO:0016772">
    <property type="term" value="F:transferase activity, transferring phosphorus-containing groups"/>
    <property type="evidence" value="ECO:0007669"/>
    <property type="project" value="InterPro"/>
</dbReference>
<protein>
    <submittedName>
        <fullName evidence="6">Stealth protein CR1, conserved region 1</fullName>
    </submittedName>
</protein>
<gene>
    <name evidence="6" type="ORF">SAMN00777080_0424</name>
</gene>
<evidence type="ECO:0000313" key="7">
    <source>
        <dbReference type="Proteomes" id="UP000192333"/>
    </source>
</evidence>
<dbReference type="OrthoDB" id="9776077at2"/>
<keyword evidence="7" id="KW-1185">Reference proteome</keyword>
<feature type="domain" description="Stealth protein CR1 conserved region 1" evidence="5">
    <location>
        <begin position="9"/>
        <end position="35"/>
    </location>
</feature>
<sequence length="338" mass="39834">MMNSEEIGPIDVVIAWVDGNDPKHRRKMEKILGGKSREKIPGADNTRFGNVNELKYSLLSIFTFASFVRKVFIVTDEQDPQVAPYINTYFPERLKDIRIVDHKEIFRGYEKFLPTFNSRSIESVIWRIEGLSDNFVYLSDDMFLVKEIRPEDWFIDRMPVMRGKWLAAPFFRNIWNGLRKGVHKSVLNNEDFQPKPSFHVGQWNAAALLGFRWRYFFSSHTPHAMKKETVENFFLKNPDILQKQIAYKFRHNEQFNVASLTYHLEILKGNKNFAKPAFSFLHPYGRNQGYIDNKLKKCEENPELIYMNIQSLELCERSDQDKLIGWMEKNLKLSDSKS</sequence>
<dbReference type="InterPro" id="IPR031358">
    <property type="entry name" value="Stealth_CR1"/>
</dbReference>
<dbReference type="STRING" id="758820.SAMN00777080_0424"/>
<dbReference type="AlphaFoldDB" id="A0A1W2GYV1"/>
<evidence type="ECO:0000256" key="2">
    <source>
        <dbReference type="ARBA" id="ARBA00022679"/>
    </source>
</evidence>
<evidence type="ECO:0000256" key="1">
    <source>
        <dbReference type="ARBA" id="ARBA00007583"/>
    </source>
</evidence>
<accession>A0A1W2GYV1</accession>
<feature type="domain" description="Stealth protein CR2 conserved region 2" evidence="4">
    <location>
        <begin position="47"/>
        <end position="155"/>
    </location>
</feature>
<dbReference type="Pfam" id="PF11380">
    <property type="entry name" value="Stealth_CR2"/>
    <property type="match status" value="1"/>
</dbReference>
<organism evidence="6 7">
    <name type="scientific">Aquiflexum balticum DSM 16537</name>
    <dbReference type="NCBI Taxonomy" id="758820"/>
    <lineage>
        <taxon>Bacteria</taxon>
        <taxon>Pseudomonadati</taxon>
        <taxon>Bacteroidota</taxon>
        <taxon>Cytophagia</taxon>
        <taxon>Cytophagales</taxon>
        <taxon>Cyclobacteriaceae</taxon>
        <taxon>Aquiflexum</taxon>
    </lineage>
</organism>
<dbReference type="RefSeq" id="WP_084118752.1">
    <property type="nucleotide sequence ID" value="NZ_LT838813.1"/>
</dbReference>
<dbReference type="InterPro" id="IPR021520">
    <property type="entry name" value="Stealth_CR2"/>
</dbReference>